<comment type="caution">
    <text evidence="1">The sequence shown here is derived from an EMBL/GenBank/DDBJ whole genome shotgun (WGS) entry which is preliminary data.</text>
</comment>
<sequence length="161" mass="17102">MTSRLTPDLTPLHDLTKAIATTIAETPVRLGSPEGAADLAAAVAVRVAAYVGSVLPTSGRVLGEIAAERAAQDARWGEQAHPDGTGLPIYQHSARRYRDHADRAAASGHLAWRDVLLEEIHEALAESDAARLRAELVQVAAVATAWIEAIDRRTAEAGETK</sequence>
<keyword evidence="2" id="KW-1185">Reference proteome</keyword>
<accession>A0ABU2QZP0</accession>
<evidence type="ECO:0000313" key="1">
    <source>
        <dbReference type="EMBL" id="MDT0409916.1"/>
    </source>
</evidence>
<dbReference type="GO" id="GO:0016787">
    <property type="term" value="F:hydrolase activity"/>
    <property type="evidence" value="ECO:0007669"/>
    <property type="project" value="UniProtKB-KW"/>
</dbReference>
<dbReference type="EMBL" id="JAVRET010000024">
    <property type="protein sequence ID" value="MDT0409916.1"/>
    <property type="molecule type" value="Genomic_DNA"/>
</dbReference>
<dbReference type="Proteomes" id="UP001183610">
    <property type="component" value="Unassembled WGS sequence"/>
</dbReference>
<protein>
    <submittedName>
        <fullName evidence="1">NUDIX hydrolase</fullName>
    </submittedName>
</protein>
<keyword evidence="1" id="KW-0378">Hydrolase</keyword>
<evidence type="ECO:0000313" key="2">
    <source>
        <dbReference type="Proteomes" id="UP001183610"/>
    </source>
</evidence>
<gene>
    <name evidence="1" type="ORF">RM698_12745</name>
</gene>
<name>A0ABU2QZP0_9ACTN</name>
<reference evidence="2" key="1">
    <citation type="submission" date="2023-07" db="EMBL/GenBank/DDBJ databases">
        <title>30 novel species of actinomycetes from the DSMZ collection.</title>
        <authorList>
            <person name="Nouioui I."/>
        </authorList>
    </citation>
    <scope>NUCLEOTIDE SEQUENCE [LARGE SCALE GENOMIC DNA]</scope>
    <source>
        <strain evidence="2">DSM 41979</strain>
    </source>
</reference>
<dbReference type="RefSeq" id="WP_010264210.1">
    <property type="nucleotide sequence ID" value="NZ_JAVRET010000024.1"/>
</dbReference>
<proteinExistence type="predicted"/>
<organism evidence="1 2">
    <name type="scientific">Streptomyces evansiae</name>
    <dbReference type="NCBI Taxonomy" id="3075535"/>
    <lineage>
        <taxon>Bacteria</taxon>
        <taxon>Bacillati</taxon>
        <taxon>Actinomycetota</taxon>
        <taxon>Actinomycetes</taxon>
        <taxon>Kitasatosporales</taxon>
        <taxon>Streptomycetaceae</taxon>
        <taxon>Streptomyces</taxon>
    </lineage>
</organism>